<evidence type="ECO:0000256" key="1">
    <source>
        <dbReference type="ARBA" id="ARBA00022723"/>
    </source>
</evidence>
<dbReference type="GO" id="GO:0046872">
    <property type="term" value="F:metal ion binding"/>
    <property type="evidence" value="ECO:0007669"/>
    <property type="project" value="UniProtKB-KW"/>
</dbReference>
<evidence type="ECO:0000259" key="5">
    <source>
        <dbReference type="Pfam" id="PF00149"/>
    </source>
</evidence>
<keyword evidence="2" id="KW-0378">Hydrolase</keyword>
<dbReference type="GO" id="GO:0016787">
    <property type="term" value="F:hydrolase activity"/>
    <property type="evidence" value="ECO:0007669"/>
    <property type="project" value="UniProtKB-KW"/>
</dbReference>
<dbReference type="PANTHER" id="PTHR42988:SF2">
    <property type="entry name" value="CYCLIC NUCLEOTIDE PHOSPHODIESTERASE CBUA0032-RELATED"/>
    <property type="match status" value="1"/>
</dbReference>
<evidence type="ECO:0000313" key="7">
    <source>
        <dbReference type="Proteomes" id="UP000322530"/>
    </source>
</evidence>
<dbReference type="Pfam" id="PF00149">
    <property type="entry name" value="Metallophos"/>
    <property type="match status" value="1"/>
</dbReference>
<evidence type="ECO:0000256" key="3">
    <source>
        <dbReference type="ARBA" id="ARBA00023004"/>
    </source>
</evidence>
<comment type="caution">
    <text evidence="6">The sequence shown here is derived from an EMBL/GenBank/DDBJ whole genome shotgun (WGS) entry which is preliminary data.</text>
</comment>
<keyword evidence="7" id="KW-1185">Reference proteome</keyword>
<evidence type="ECO:0000256" key="4">
    <source>
        <dbReference type="ARBA" id="ARBA00025742"/>
    </source>
</evidence>
<dbReference type="InterPro" id="IPR029052">
    <property type="entry name" value="Metallo-depent_PP-like"/>
</dbReference>
<dbReference type="Proteomes" id="UP000322530">
    <property type="component" value="Unassembled WGS sequence"/>
</dbReference>
<dbReference type="OrthoDB" id="5505563at2"/>
<protein>
    <submittedName>
        <fullName evidence="6">3',5'-cyclic adenosine monophosphate phosphodiesterase CpdA</fullName>
    </submittedName>
</protein>
<evidence type="ECO:0000256" key="2">
    <source>
        <dbReference type="ARBA" id="ARBA00022801"/>
    </source>
</evidence>
<proteinExistence type="inferred from homology"/>
<evidence type="ECO:0000313" key="6">
    <source>
        <dbReference type="EMBL" id="GCF07009.1"/>
    </source>
</evidence>
<dbReference type="InterPro" id="IPR004843">
    <property type="entry name" value="Calcineurin-like_PHP"/>
</dbReference>
<dbReference type="AlphaFoldDB" id="A0A5A5T7S8"/>
<dbReference type="Gene3D" id="3.60.21.10">
    <property type="match status" value="1"/>
</dbReference>
<keyword evidence="3" id="KW-0408">Iron</keyword>
<accession>A0A5A5T7S8</accession>
<dbReference type="SUPFAM" id="SSF56300">
    <property type="entry name" value="Metallo-dependent phosphatases"/>
    <property type="match status" value="1"/>
</dbReference>
<reference evidence="6 7" key="1">
    <citation type="submission" date="2019-01" db="EMBL/GenBank/DDBJ databases">
        <title>Draft genome sequence of Dictyobacter sp. Uno17.</title>
        <authorList>
            <person name="Wang C.M."/>
            <person name="Zheng Y."/>
            <person name="Sakai Y."/>
            <person name="Abe K."/>
            <person name="Yokota A."/>
            <person name="Yabe S."/>
        </authorList>
    </citation>
    <scope>NUCLEOTIDE SEQUENCE [LARGE SCALE GENOMIC DNA]</scope>
    <source>
        <strain evidence="6 7">Uno17</strain>
    </source>
</reference>
<keyword evidence="1" id="KW-0479">Metal-binding</keyword>
<gene>
    <name evidence="6" type="primary">cpdA</name>
    <name evidence="6" type="ORF">KDI_05730</name>
</gene>
<dbReference type="RefSeq" id="WP_149400059.1">
    <property type="nucleotide sequence ID" value="NZ_BIXY01000005.1"/>
</dbReference>
<name>A0A5A5T7S8_9CHLR</name>
<dbReference type="EMBL" id="BIXY01000005">
    <property type="protein sequence ID" value="GCF07009.1"/>
    <property type="molecule type" value="Genomic_DNA"/>
</dbReference>
<dbReference type="InterPro" id="IPR050884">
    <property type="entry name" value="CNP_phosphodiesterase-III"/>
</dbReference>
<comment type="similarity">
    <text evidence="4">Belongs to the cyclic nucleotide phosphodiesterase class-III family.</text>
</comment>
<organism evidence="6 7">
    <name type="scientific">Dictyobacter arantiisoli</name>
    <dbReference type="NCBI Taxonomy" id="2014874"/>
    <lineage>
        <taxon>Bacteria</taxon>
        <taxon>Bacillati</taxon>
        <taxon>Chloroflexota</taxon>
        <taxon>Ktedonobacteria</taxon>
        <taxon>Ktedonobacterales</taxon>
        <taxon>Dictyobacteraceae</taxon>
        <taxon>Dictyobacter</taxon>
    </lineage>
</organism>
<sequence length="266" mass="29791">MAFTFVQITDHHLGAREDTLMHGYNPAQALRAVLRHIAEHEQFDFLVSTGDLVDRADSYHTFCQLFQLRPAAAAPGPALVTIEGLRDCPMYFLPGNHDDRENFYAHLFSRTTPPDTLMHVAFQHKGIQFLCLDWGPGGVAKAHPEMIAFLESSLSTGLPCVIFTHHHLVPTGDPFMDSFLPIPEEAQAFWKMVEQNQKHVLGIFSGHAHVTYETVAAGIPTYGLRSTSYQFATLKNEVVRLLQAPHYRVVTIDQGTITARIVETEI</sequence>
<feature type="domain" description="Calcineurin-like phosphoesterase" evidence="5">
    <location>
        <begin position="4"/>
        <end position="210"/>
    </location>
</feature>
<dbReference type="PANTHER" id="PTHR42988">
    <property type="entry name" value="PHOSPHOHYDROLASE"/>
    <property type="match status" value="1"/>
</dbReference>